<dbReference type="OrthoDB" id="10581723at2759"/>
<proteinExistence type="predicted"/>
<keyword evidence="2" id="KW-1185">Reference proteome</keyword>
<dbReference type="EMBL" id="JARK01000001">
    <property type="protein sequence ID" value="EYC46315.1"/>
    <property type="molecule type" value="Genomic_DNA"/>
</dbReference>
<organism evidence="1 2">
    <name type="scientific">Ancylostoma ceylanicum</name>
    <dbReference type="NCBI Taxonomy" id="53326"/>
    <lineage>
        <taxon>Eukaryota</taxon>
        <taxon>Metazoa</taxon>
        <taxon>Ecdysozoa</taxon>
        <taxon>Nematoda</taxon>
        <taxon>Chromadorea</taxon>
        <taxon>Rhabditida</taxon>
        <taxon>Rhabditina</taxon>
        <taxon>Rhabditomorpha</taxon>
        <taxon>Strongyloidea</taxon>
        <taxon>Ancylostomatidae</taxon>
        <taxon>Ancylostomatinae</taxon>
        <taxon>Ancylostoma</taxon>
    </lineage>
</organism>
<name>A0A016X320_9BILA</name>
<dbReference type="AlphaFoldDB" id="A0A016X320"/>
<dbReference type="Proteomes" id="UP000024635">
    <property type="component" value="Unassembled WGS sequence"/>
</dbReference>
<reference evidence="2" key="1">
    <citation type="journal article" date="2015" name="Nat. Genet.">
        <title>The genome and transcriptome of the zoonotic hookworm Ancylostoma ceylanicum identify infection-specific gene families.</title>
        <authorList>
            <person name="Schwarz E.M."/>
            <person name="Hu Y."/>
            <person name="Antoshechkin I."/>
            <person name="Miller M.M."/>
            <person name="Sternberg P.W."/>
            <person name="Aroian R.V."/>
        </authorList>
    </citation>
    <scope>NUCLEOTIDE SEQUENCE</scope>
    <source>
        <strain evidence="2">HY135</strain>
    </source>
</reference>
<gene>
    <name evidence="1" type="primary">Acey_s0401.g775</name>
    <name evidence="1" type="ORF">Y032_0401g775</name>
</gene>
<protein>
    <submittedName>
        <fullName evidence="1">Uncharacterized protein</fullName>
    </submittedName>
</protein>
<evidence type="ECO:0000313" key="2">
    <source>
        <dbReference type="Proteomes" id="UP000024635"/>
    </source>
</evidence>
<comment type="caution">
    <text evidence="1">The sequence shown here is derived from an EMBL/GenBank/DDBJ whole genome shotgun (WGS) entry which is preliminary data.</text>
</comment>
<sequence>MERLLLLTMFFDQKTCSMDGVRRATPRYKSTLIGGQIDDVLNTTVEYMFKNCKTGVRPVGDSSSQRGCLCLFKSESS</sequence>
<accession>A0A016X320</accession>
<evidence type="ECO:0000313" key="1">
    <source>
        <dbReference type="EMBL" id="EYC46315.1"/>
    </source>
</evidence>